<reference evidence="13" key="1">
    <citation type="submission" date="2016-10" db="EMBL/GenBank/DDBJ databases">
        <authorList>
            <person name="Varghese N."/>
            <person name="Submissions S."/>
        </authorList>
    </citation>
    <scope>NUCLEOTIDE SEQUENCE [LARGE SCALE GENOMIC DNA]</scope>
    <source>
        <strain evidence="13">DSM 17934</strain>
    </source>
</reference>
<accession>A0A1H6XR07</accession>
<gene>
    <name evidence="12" type="ORF">SAMN05660918_2828</name>
</gene>
<dbReference type="InterPro" id="IPR026444">
    <property type="entry name" value="Secre_tail"/>
</dbReference>
<dbReference type="Gene3D" id="3.40.390.10">
    <property type="entry name" value="Collagenase (Catalytic Domain)"/>
    <property type="match status" value="1"/>
</dbReference>
<keyword evidence="8" id="KW-1015">Disulfide bond</keyword>
<evidence type="ECO:0000256" key="5">
    <source>
        <dbReference type="ARBA" id="ARBA00022801"/>
    </source>
</evidence>
<feature type="signal peptide" evidence="9">
    <location>
        <begin position="1"/>
        <end position="20"/>
    </location>
</feature>
<evidence type="ECO:0000259" key="10">
    <source>
        <dbReference type="Pfam" id="PF05572"/>
    </source>
</evidence>
<dbReference type="Proteomes" id="UP000199702">
    <property type="component" value="Unassembled WGS sequence"/>
</dbReference>
<dbReference type="GO" id="GO:0008237">
    <property type="term" value="F:metallopeptidase activity"/>
    <property type="evidence" value="ECO:0007669"/>
    <property type="project" value="UniProtKB-KW"/>
</dbReference>
<feature type="domain" description="Peptidase M43 pregnancy-associated plasma-A" evidence="10">
    <location>
        <begin position="191"/>
        <end position="352"/>
    </location>
</feature>
<evidence type="ECO:0000313" key="13">
    <source>
        <dbReference type="Proteomes" id="UP000199702"/>
    </source>
</evidence>
<dbReference type="PANTHER" id="PTHR47466:SF1">
    <property type="entry name" value="METALLOPROTEASE MEP1 (AFU_ORTHOLOGUE AFUA_1G07730)-RELATED"/>
    <property type="match status" value="1"/>
</dbReference>
<keyword evidence="7" id="KW-0482">Metalloprotease</keyword>
<dbReference type="GO" id="GO:0046872">
    <property type="term" value="F:metal ion binding"/>
    <property type="evidence" value="ECO:0007669"/>
    <property type="project" value="UniProtKB-KW"/>
</dbReference>
<evidence type="ECO:0000256" key="6">
    <source>
        <dbReference type="ARBA" id="ARBA00022833"/>
    </source>
</evidence>
<evidence type="ECO:0000256" key="7">
    <source>
        <dbReference type="ARBA" id="ARBA00023049"/>
    </source>
</evidence>
<evidence type="ECO:0000256" key="4">
    <source>
        <dbReference type="ARBA" id="ARBA00022729"/>
    </source>
</evidence>
<dbReference type="PANTHER" id="PTHR47466">
    <property type="match status" value="1"/>
</dbReference>
<dbReference type="RefSeq" id="WP_091315213.1">
    <property type="nucleotide sequence ID" value="NZ_CBCSJU010000003.1"/>
</dbReference>
<dbReference type="Pfam" id="PF18962">
    <property type="entry name" value="Por_Secre_tail"/>
    <property type="match status" value="1"/>
</dbReference>
<dbReference type="GO" id="GO:0006508">
    <property type="term" value="P:proteolysis"/>
    <property type="evidence" value="ECO:0007669"/>
    <property type="project" value="UniProtKB-KW"/>
</dbReference>
<keyword evidence="5" id="KW-0378">Hydrolase</keyword>
<sequence length="688" mass="74069">MKKTTLFLSLIFCFGSVVYAQNKSGDKTVFGKKVLPENISPSGHIRCATSEYEQYLREKNPSKESAELFEKWMAKKIEEQRSIGEVASQSGGIIYIPVVVHVIHNGDAYGTNENISDEQVQSQITVMNQDFRRMSGTPGFNSDPVGADVQVEFILAKVDPSGNPTNGINRVNLCQASWSTDDIDLIVKPTTIWDPALYMNMWSVDFSDNTLLGYAQFPESNLGGMSPAAQDPNSDGVVANFATFGSSALATGSFSPPYDRGRTMTHEVGHFLGLRHIWGDNSACPATNTINDEDFVADTPASAGSNFGCPAGTNSCPLNPGNDMIANYMDYTDDTCMNIFTAGQKTRILTVLGNSPRRNYAASNKDVAIPLFANDAEVKIEMACGAASPSCTTPNPASPAKTVLLYNRGTSNLTSATLSYNFGGTVYTNNWTGNLAPNKYATIVLANSSVNGLLTVSVTAANGGADQRASNNVATKSFGSTLAYANSTTFTFNLVGDSYGSETSWTLRNQAGTILYSHGAYTDIPSGTQVLENNTVWNLPTGCYYLTMMDSWGDGLNNGVVQGYYTVTGGATTVVNETAFTGPGGNTPNSKVHYFTNNVALNSDSFSLMDDVVLYPNPAKERVTISVPQGLDVVGNFEVYNALGQKVLTKNVSSENDLNINTNDYQAGMYFINLTLGEFSKTLRFIKD</sequence>
<evidence type="ECO:0000256" key="9">
    <source>
        <dbReference type="SAM" id="SignalP"/>
    </source>
</evidence>
<dbReference type="InterPro" id="IPR024079">
    <property type="entry name" value="MetalloPept_cat_dom_sf"/>
</dbReference>
<keyword evidence="6" id="KW-0862">Zinc</keyword>
<evidence type="ECO:0000313" key="12">
    <source>
        <dbReference type="EMBL" id="SEJ27322.1"/>
    </source>
</evidence>
<keyword evidence="4 9" id="KW-0732">Signal</keyword>
<dbReference type="AlphaFoldDB" id="A0A1H6XR07"/>
<dbReference type="InterPro" id="IPR008754">
    <property type="entry name" value="Peptidase_M43"/>
</dbReference>
<evidence type="ECO:0000256" key="2">
    <source>
        <dbReference type="ARBA" id="ARBA00022670"/>
    </source>
</evidence>
<evidence type="ECO:0000259" key="11">
    <source>
        <dbReference type="Pfam" id="PF18962"/>
    </source>
</evidence>
<feature type="domain" description="Secretion system C-terminal sorting" evidence="11">
    <location>
        <begin position="614"/>
        <end position="681"/>
    </location>
</feature>
<keyword evidence="13" id="KW-1185">Reference proteome</keyword>
<keyword evidence="3" id="KW-0479">Metal-binding</keyword>
<dbReference type="NCBIfam" id="TIGR04183">
    <property type="entry name" value="Por_Secre_tail"/>
    <property type="match status" value="1"/>
</dbReference>
<keyword evidence="2" id="KW-0645">Protease</keyword>
<dbReference type="SUPFAM" id="SSF55486">
    <property type="entry name" value="Metalloproteases ('zincins'), catalytic domain"/>
    <property type="match status" value="1"/>
</dbReference>
<feature type="chain" id="PRO_5011691472" evidence="9">
    <location>
        <begin position="21"/>
        <end position="688"/>
    </location>
</feature>
<evidence type="ECO:0000256" key="1">
    <source>
        <dbReference type="ARBA" id="ARBA00008721"/>
    </source>
</evidence>
<dbReference type="EMBL" id="FNYA01000008">
    <property type="protein sequence ID" value="SEJ27322.1"/>
    <property type="molecule type" value="Genomic_DNA"/>
</dbReference>
<dbReference type="OrthoDB" id="6278496at2"/>
<proteinExistence type="inferred from homology"/>
<dbReference type="Pfam" id="PF05572">
    <property type="entry name" value="Peptidase_M43"/>
    <property type="match status" value="1"/>
</dbReference>
<protein>
    <submittedName>
        <fullName evidence="12">Por secretion system C-terminal sorting domain-containing protein</fullName>
    </submittedName>
</protein>
<dbReference type="STRING" id="402734.SAMN05660918_2828"/>
<comment type="similarity">
    <text evidence="1">Belongs to the peptidase M43B family.</text>
</comment>
<name>A0A1H6XR07_9FLAO</name>
<organism evidence="12 13">
    <name type="scientific">Flavobacterium terrigena</name>
    <dbReference type="NCBI Taxonomy" id="402734"/>
    <lineage>
        <taxon>Bacteria</taxon>
        <taxon>Pseudomonadati</taxon>
        <taxon>Bacteroidota</taxon>
        <taxon>Flavobacteriia</taxon>
        <taxon>Flavobacteriales</taxon>
        <taxon>Flavobacteriaceae</taxon>
        <taxon>Flavobacterium</taxon>
    </lineage>
</organism>
<evidence type="ECO:0000256" key="3">
    <source>
        <dbReference type="ARBA" id="ARBA00022723"/>
    </source>
</evidence>
<evidence type="ECO:0000256" key="8">
    <source>
        <dbReference type="ARBA" id="ARBA00023157"/>
    </source>
</evidence>
<dbReference type="CDD" id="cd04275">
    <property type="entry name" value="ZnMc_pappalysin_like"/>
    <property type="match status" value="1"/>
</dbReference>